<name>A0AAV2QRA0_MEGNR</name>
<dbReference type="Gene3D" id="2.60.40.10">
    <property type="entry name" value="Immunoglobulins"/>
    <property type="match status" value="1"/>
</dbReference>
<keyword evidence="1" id="KW-0812">Transmembrane</keyword>
<keyword evidence="1" id="KW-1133">Transmembrane helix</keyword>
<keyword evidence="4" id="KW-1185">Reference proteome</keyword>
<organism evidence="3 4">
    <name type="scientific">Meganyctiphanes norvegica</name>
    <name type="common">Northern krill</name>
    <name type="synonym">Thysanopoda norvegica</name>
    <dbReference type="NCBI Taxonomy" id="48144"/>
    <lineage>
        <taxon>Eukaryota</taxon>
        <taxon>Metazoa</taxon>
        <taxon>Ecdysozoa</taxon>
        <taxon>Arthropoda</taxon>
        <taxon>Crustacea</taxon>
        <taxon>Multicrustacea</taxon>
        <taxon>Malacostraca</taxon>
        <taxon>Eumalacostraca</taxon>
        <taxon>Eucarida</taxon>
        <taxon>Euphausiacea</taxon>
        <taxon>Euphausiidae</taxon>
        <taxon>Meganyctiphanes</taxon>
    </lineage>
</organism>
<protein>
    <recommendedName>
        <fullName evidence="2">Fibronectin type-III domain-containing protein</fullName>
    </recommendedName>
</protein>
<keyword evidence="1" id="KW-0472">Membrane</keyword>
<evidence type="ECO:0000313" key="4">
    <source>
        <dbReference type="Proteomes" id="UP001497623"/>
    </source>
</evidence>
<proteinExistence type="predicted"/>
<evidence type="ECO:0000259" key="2">
    <source>
        <dbReference type="PROSITE" id="PS50853"/>
    </source>
</evidence>
<feature type="non-terminal residue" evidence="3">
    <location>
        <position position="1"/>
    </location>
</feature>
<feature type="domain" description="Fibronectin type-III" evidence="2">
    <location>
        <begin position="9"/>
        <end position="103"/>
    </location>
</feature>
<feature type="transmembrane region" description="Helical" evidence="1">
    <location>
        <begin position="314"/>
        <end position="339"/>
    </location>
</feature>
<gene>
    <name evidence="3" type="ORF">MNOR_LOCUS14488</name>
</gene>
<reference evidence="3 4" key="1">
    <citation type="submission" date="2024-05" db="EMBL/GenBank/DDBJ databases">
        <authorList>
            <person name="Wallberg A."/>
        </authorList>
    </citation>
    <scope>NUCLEOTIDE SEQUENCE [LARGE SCALE GENOMIC DNA]</scope>
</reference>
<dbReference type="InterPro" id="IPR003961">
    <property type="entry name" value="FN3_dom"/>
</dbReference>
<evidence type="ECO:0000313" key="3">
    <source>
        <dbReference type="EMBL" id="CAL4091989.1"/>
    </source>
</evidence>
<dbReference type="AlphaFoldDB" id="A0AAV2QRA0"/>
<dbReference type="EMBL" id="CAXKWB010008696">
    <property type="protein sequence ID" value="CAL4091989.1"/>
    <property type="molecule type" value="Genomic_DNA"/>
</dbReference>
<dbReference type="Pfam" id="PF00041">
    <property type="entry name" value="fn3"/>
    <property type="match status" value="1"/>
</dbReference>
<dbReference type="SUPFAM" id="SSF49265">
    <property type="entry name" value="Fibronectin type III"/>
    <property type="match status" value="1"/>
</dbReference>
<accession>A0AAV2QRA0</accession>
<evidence type="ECO:0000256" key="1">
    <source>
        <dbReference type="SAM" id="Phobius"/>
    </source>
</evidence>
<dbReference type="PROSITE" id="PS50853">
    <property type="entry name" value="FN3"/>
    <property type="match status" value="1"/>
</dbReference>
<dbReference type="InterPro" id="IPR036116">
    <property type="entry name" value="FN3_sf"/>
</dbReference>
<dbReference type="InterPro" id="IPR013783">
    <property type="entry name" value="Ig-like_fold"/>
</dbReference>
<comment type="caution">
    <text evidence="3">The sequence shown here is derived from an EMBL/GenBank/DDBJ whole genome shotgun (WGS) entry which is preliminary data.</text>
</comment>
<sequence length="343" mass="38458">PWMAVDLGSGSSFQVVDDNIEPSKLTVSWKRTPREHHNGPNFGYRATLRQDEHKRVDTREVFTPYVTFHNISSDVDYRVEVVCINAVGSSNTTSEVVVRSDRPAPPVMHTVVRLNDTMYQMRVFVMDEDISNYTVFWCADDMKSSSPCQNIIHFETFAVTPLLNLRKEGLNDAVSADSLRIGLSAESAMRGSSGVAWPDCVIPRAFSDQAKPPTLTVSCHRGRENCQIQLVESCEDEVLGVLKELQLTWCSGRHNSTEGCKDTQESLHVEDSANRMLELQGLFPETEYTVSVLFIFYTGIEKNTILHFKTQTEVIGMGLVAIWTSLVTLLLVVAVAFTITSRR</sequence>
<dbReference type="Proteomes" id="UP001497623">
    <property type="component" value="Unassembled WGS sequence"/>
</dbReference>